<gene>
    <name evidence="1" type="ORF">FE240_04135</name>
</gene>
<proteinExistence type="predicted"/>
<name>A0A5J6WUM2_9GAMM</name>
<dbReference type="AlphaFoldDB" id="A0A5J6WUM2"/>
<sequence>MNQPPAYYGRLFVAATIATADKIFGGELVACAMLVPRLATRRGPMSALPVLWGWASILLSVSASAATWDDVLSERSTSESLYTHGYSGVLMGKQNNTEHEHFDLWIINSGYQLPLSESWYWFVEAGSMLSSSEEAQGYTLGSGVRYQLMPSLSLGSQIRQLHRASAHTQLQFNGVYQLPSSLSLQADIGVSTEQSLTLGLGFQF</sequence>
<dbReference type="InterPro" id="IPR011250">
    <property type="entry name" value="OMP/PagP_B-barrel"/>
</dbReference>
<dbReference type="RefSeq" id="WP_193003484.1">
    <property type="nucleotide sequence ID" value="NZ_CP040449.1"/>
</dbReference>
<reference evidence="1 2" key="1">
    <citation type="submission" date="2019-05" db="EMBL/GenBank/DDBJ databases">
        <title>OXA-830, a novel chromosomally encoded expanded-spectrum class D beta-lactamase in Aeromonas simiae.</title>
        <authorList>
            <person name="Zhou W."/>
            <person name="Chen Q."/>
        </authorList>
    </citation>
    <scope>NUCLEOTIDE SEQUENCE [LARGE SCALE GENOMIC DNA]</scope>
    <source>
        <strain evidence="1 2">A6</strain>
    </source>
</reference>
<evidence type="ECO:0000313" key="1">
    <source>
        <dbReference type="EMBL" id="QFI53954.1"/>
    </source>
</evidence>
<protein>
    <recommendedName>
        <fullName evidence="3">Outer membrane protein beta-barrel domain-containing protein</fullName>
    </recommendedName>
</protein>
<evidence type="ECO:0000313" key="2">
    <source>
        <dbReference type="Proteomes" id="UP000594034"/>
    </source>
</evidence>
<keyword evidence="2" id="KW-1185">Reference proteome</keyword>
<organism evidence="1 2">
    <name type="scientific">Aeromonas simiae</name>
    <dbReference type="NCBI Taxonomy" id="218936"/>
    <lineage>
        <taxon>Bacteria</taxon>
        <taxon>Pseudomonadati</taxon>
        <taxon>Pseudomonadota</taxon>
        <taxon>Gammaproteobacteria</taxon>
        <taxon>Aeromonadales</taxon>
        <taxon>Aeromonadaceae</taxon>
        <taxon>Aeromonas</taxon>
    </lineage>
</organism>
<dbReference type="Proteomes" id="UP000594034">
    <property type="component" value="Chromosome"/>
</dbReference>
<dbReference type="KEGG" id="asim:FE240_04135"/>
<dbReference type="EMBL" id="CP040449">
    <property type="protein sequence ID" value="QFI53954.1"/>
    <property type="molecule type" value="Genomic_DNA"/>
</dbReference>
<accession>A0A5J6WUM2</accession>
<evidence type="ECO:0008006" key="3">
    <source>
        <dbReference type="Google" id="ProtNLM"/>
    </source>
</evidence>
<dbReference type="SUPFAM" id="SSF56925">
    <property type="entry name" value="OMPA-like"/>
    <property type="match status" value="1"/>
</dbReference>